<dbReference type="Pfam" id="PF00440">
    <property type="entry name" value="TetR_N"/>
    <property type="match status" value="1"/>
</dbReference>
<proteinExistence type="predicted"/>
<dbReference type="PROSITE" id="PS50977">
    <property type="entry name" value="HTH_TETR_2"/>
    <property type="match status" value="1"/>
</dbReference>
<dbReference type="EMBL" id="RJKN01000002">
    <property type="protein sequence ID" value="ROP44653.1"/>
    <property type="molecule type" value="Genomic_DNA"/>
</dbReference>
<comment type="caution">
    <text evidence="4">The sequence shown here is derived from an EMBL/GenBank/DDBJ whole genome shotgun (WGS) entry which is preliminary data.</text>
</comment>
<reference evidence="4 5" key="1">
    <citation type="journal article" date="2015" name="Stand. Genomic Sci.">
        <title>Genomic Encyclopedia of Bacterial and Archaeal Type Strains, Phase III: the genomes of soil and plant-associated and newly described type strains.</title>
        <authorList>
            <person name="Whitman W.B."/>
            <person name="Woyke T."/>
            <person name="Klenk H.P."/>
            <person name="Zhou Y."/>
            <person name="Lilburn T.G."/>
            <person name="Beck B.J."/>
            <person name="De Vos P."/>
            <person name="Vandamme P."/>
            <person name="Eisen J.A."/>
            <person name="Garrity G."/>
            <person name="Hugenholtz P."/>
            <person name="Kyrpides N.C."/>
        </authorList>
    </citation>
    <scope>NUCLEOTIDE SEQUENCE [LARGE SCALE GENOMIC DNA]</scope>
    <source>
        <strain evidence="4 5">CECT 7306</strain>
    </source>
</reference>
<dbReference type="PRINTS" id="PR00455">
    <property type="entry name" value="HTHTETR"/>
</dbReference>
<evidence type="ECO:0000313" key="4">
    <source>
        <dbReference type="EMBL" id="ROP44653.1"/>
    </source>
</evidence>
<evidence type="ECO:0000256" key="1">
    <source>
        <dbReference type="ARBA" id="ARBA00023125"/>
    </source>
</evidence>
<dbReference type="InParanoid" id="A0A3N1HQ57"/>
<dbReference type="PANTHER" id="PTHR30055">
    <property type="entry name" value="HTH-TYPE TRANSCRIPTIONAL REGULATOR RUTR"/>
    <property type="match status" value="1"/>
</dbReference>
<dbReference type="Proteomes" id="UP000276232">
    <property type="component" value="Unassembled WGS sequence"/>
</dbReference>
<keyword evidence="5" id="KW-1185">Reference proteome</keyword>
<dbReference type="InterPro" id="IPR050109">
    <property type="entry name" value="HTH-type_TetR-like_transc_reg"/>
</dbReference>
<dbReference type="GO" id="GO:0003700">
    <property type="term" value="F:DNA-binding transcription factor activity"/>
    <property type="evidence" value="ECO:0007669"/>
    <property type="project" value="TreeGrafter"/>
</dbReference>
<feature type="domain" description="HTH tetR-type" evidence="3">
    <location>
        <begin position="17"/>
        <end position="77"/>
    </location>
</feature>
<dbReference type="Gene3D" id="1.10.357.10">
    <property type="entry name" value="Tetracycline Repressor, domain 2"/>
    <property type="match status" value="1"/>
</dbReference>
<dbReference type="RefSeq" id="WP_123378912.1">
    <property type="nucleotide sequence ID" value="NZ_RJKN01000002.1"/>
</dbReference>
<keyword evidence="1 2" id="KW-0238">DNA-binding</keyword>
<name>A0A3N1HQ57_9ACTN</name>
<evidence type="ECO:0000256" key="2">
    <source>
        <dbReference type="PROSITE-ProRule" id="PRU00335"/>
    </source>
</evidence>
<organism evidence="4 5">
    <name type="scientific">Pseudokineococcus lusitanus</name>
    <dbReference type="NCBI Taxonomy" id="763993"/>
    <lineage>
        <taxon>Bacteria</taxon>
        <taxon>Bacillati</taxon>
        <taxon>Actinomycetota</taxon>
        <taxon>Actinomycetes</taxon>
        <taxon>Kineosporiales</taxon>
        <taxon>Kineosporiaceae</taxon>
        <taxon>Pseudokineococcus</taxon>
    </lineage>
</organism>
<dbReference type="InterPro" id="IPR001647">
    <property type="entry name" value="HTH_TetR"/>
</dbReference>
<dbReference type="GO" id="GO:0000976">
    <property type="term" value="F:transcription cis-regulatory region binding"/>
    <property type="evidence" value="ECO:0007669"/>
    <property type="project" value="TreeGrafter"/>
</dbReference>
<dbReference type="InterPro" id="IPR009057">
    <property type="entry name" value="Homeodomain-like_sf"/>
</dbReference>
<evidence type="ECO:0000259" key="3">
    <source>
        <dbReference type="PROSITE" id="PS50977"/>
    </source>
</evidence>
<dbReference type="PANTHER" id="PTHR30055:SF209">
    <property type="entry name" value="POSSIBLE TRANSCRIPTIONAL REGULATORY PROTEIN (PROBABLY TETR-FAMILY)"/>
    <property type="match status" value="1"/>
</dbReference>
<dbReference type="AlphaFoldDB" id="A0A3N1HQ57"/>
<accession>A0A3N1HQ57</accession>
<dbReference type="SUPFAM" id="SSF46689">
    <property type="entry name" value="Homeodomain-like"/>
    <property type="match status" value="1"/>
</dbReference>
<protein>
    <submittedName>
        <fullName evidence="4">TetR family transcriptional regulator</fullName>
    </submittedName>
</protein>
<gene>
    <name evidence="4" type="ORF">EDC03_0779</name>
</gene>
<sequence>MAGTRTDGTAGPGAVRPEARSVVLDAAARLLSSRGVDAVTTRAVAQEAGVQAPTLYRLFGDKDGLLDALAERVMATYVAATASAAADEEREGGDPVADLRSAWDAHVAFGLAHPDLYALLTARALPRPSAATAAGVDVLRRRLHRLAVAGRLRVDERRALLMVHAAGSGTVLALRGRPAGTGDEGLPDAMFAAVAAQVLDDAPAAVAAPGAPAVAFATTVPTLPGLTEAERGLLTEWLDRSARAAPEG</sequence>
<dbReference type="OrthoDB" id="3784817at2"/>
<evidence type="ECO:0000313" key="5">
    <source>
        <dbReference type="Proteomes" id="UP000276232"/>
    </source>
</evidence>
<feature type="DNA-binding region" description="H-T-H motif" evidence="2">
    <location>
        <begin position="40"/>
        <end position="59"/>
    </location>
</feature>